<evidence type="ECO:0000256" key="1">
    <source>
        <dbReference type="ARBA" id="ARBA00022527"/>
    </source>
</evidence>
<protein>
    <recommendedName>
        <fullName evidence="7">Protein kinase domain-containing protein</fullName>
    </recommendedName>
</protein>
<dbReference type="InterPro" id="IPR011009">
    <property type="entry name" value="Kinase-like_dom_sf"/>
</dbReference>
<name>A0A6N2NFQ4_SALVM</name>
<keyword evidence="3" id="KW-0547">Nucleotide-binding</keyword>
<dbReference type="AlphaFoldDB" id="A0A6N2NFQ4"/>
<organism evidence="6">
    <name type="scientific">Salix viminalis</name>
    <name type="common">Common osier</name>
    <name type="synonym">Basket willow</name>
    <dbReference type="NCBI Taxonomy" id="40686"/>
    <lineage>
        <taxon>Eukaryota</taxon>
        <taxon>Viridiplantae</taxon>
        <taxon>Streptophyta</taxon>
        <taxon>Embryophyta</taxon>
        <taxon>Tracheophyta</taxon>
        <taxon>Spermatophyta</taxon>
        <taxon>Magnoliopsida</taxon>
        <taxon>eudicotyledons</taxon>
        <taxon>Gunneridae</taxon>
        <taxon>Pentapetalae</taxon>
        <taxon>rosids</taxon>
        <taxon>fabids</taxon>
        <taxon>Malpighiales</taxon>
        <taxon>Salicaceae</taxon>
        <taxon>Saliceae</taxon>
        <taxon>Salix</taxon>
    </lineage>
</organism>
<keyword evidence="4" id="KW-0418">Kinase</keyword>
<evidence type="ECO:0000256" key="3">
    <source>
        <dbReference type="ARBA" id="ARBA00022741"/>
    </source>
</evidence>
<keyword evidence="5" id="KW-0067">ATP-binding</keyword>
<dbReference type="GO" id="GO:0005524">
    <property type="term" value="F:ATP binding"/>
    <property type="evidence" value="ECO:0007669"/>
    <property type="project" value="UniProtKB-KW"/>
</dbReference>
<sequence length="63" mass="7347">MDAMPELGFLRWPDQSRSKSLDWPTRIKIIDGIARGLLYLHQDSRLRAQDYPSRSQSKQCSAR</sequence>
<evidence type="ECO:0000313" key="6">
    <source>
        <dbReference type="EMBL" id="VFU63425.1"/>
    </source>
</evidence>
<dbReference type="PANTHER" id="PTHR27002:SF825">
    <property type="entry name" value="RECEPTOR-LIKE SERINE_THREONINE-PROTEIN KINASE"/>
    <property type="match status" value="1"/>
</dbReference>
<evidence type="ECO:0000256" key="4">
    <source>
        <dbReference type="ARBA" id="ARBA00022777"/>
    </source>
</evidence>
<dbReference type="SUPFAM" id="SSF56112">
    <property type="entry name" value="Protein kinase-like (PK-like)"/>
    <property type="match status" value="1"/>
</dbReference>
<keyword evidence="1" id="KW-0723">Serine/threonine-protein kinase</keyword>
<evidence type="ECO:0008006" key="7">
    <source>
        <dbReference type="Google" id="ProtNLM"/>
    </source>
</evidence>
<evidence type="ECO:0000256" key="2">
    <source>
        <dbReference type="ARBA" id="ARBA00022679"/>
    </source>
</evidence>
<dbReference type="Gene3D" id="1.10.510.10">
    <property type="entry name" value="Transferase(Phosphotransferase) domain 1"/>
    <property type="match status" value="1"/>
</dbReference>
<evidence type="ECO:0000256" key="5">
    <source>
        <dbReference type="ARBA" id="ARBA00022840"/>
    </source>
</evidence>
<gene>
    <name evidence="6" type="ORF">SVIM_LOCUS482735</name>
</gene>
<dbReference type="EMBL" id="CAADRP010002207">
    <property type="protein sequence ID" value="VFU63425.1"/>
    <property type="molecule type" value="Genomic_DNA"/>
</dbReference>
<proteinExistence type="predicted"/>
<accession>A0A6N2NFQ4</accession>
<dbReference type="GO" id="GO:0004674">
    <property type="term" value="F:protein serine/threonine kinase activity"/>
    <property type="evidence" value="ECO:0007669"/>
    <property type="project" value="UniProtKB-KW"/>
</dbReference>
<keyword evidence="2" id="KW-0808">Transferase</keyword>
<dbReference type="GO" id="GO:0005886">
    <property type="term" value="C:plasma membrane"/>
    <property type="evidence" value="ECO:0007669"/>
    <property type="project" value="TreeGrafter"/>
</dbReference>
<dbReference type="PANTHER" id="PTHR27002">
    <property type="entry name" value="RECEPTOR-LIKE SERINE/THREONINE-PROTEIN KINASE SD1-8"/>
    <property type="match status" value="1"/>
</dbReference>
<reference evidence="6" key="1">
    <citation type="submission" date="2019-03" db="EMBL/GenBank/DDBJ databases">
        <authorList>
            <person name="Mank J."/>
            <person name="Almeida P."/>
        </authorList>
    </citation>
    <scope>NUCLEOTIDE SEQUENCE</scope>
    <source>
        <strain evidence="6">78183</strain>
    </source>
</reference>